<reference evidence="1 2" key="2">
    <citation type="journal article" date="2012" name="Stand. Genomic Sci.">
        <title>Complete genome sequence of the termite hindgut bacterium Spirochaeta coccoides type strain (SPN1(T)), reclassification in the genus Sphaerochaeta as Sphaerochaeta coccoides comb. nov. and emendations of the family Spirochaetaceae and the genus Sphaerochaeta.</title>
        <authorList>
            <person name="Abt B."/>
            <person name="Han C."/>
            <person name="Scheuner C."/>
            <person name="Lu M."/>
            <person name="Lapidus A."/>
            <person name="Nolan M."/>
            <person name="Lucas S."/>
            <person name="Hammon N."/>
            <person name="Deshpande S."/>
            <person name="Cheng J.F."/>
            <person name="Tapia R."/>
            <person name="Goodwin L.A."/>
            <person name="Pitluck S."/>
            <person name="Liolios K."/>
            <person name="Pagani I."/>
            <person name="Ivanova N."/>
            <person name="Mavromatis K."/>
            <person name="Mikhailova N."/>
            <person name="Huntemann M."/>
            <person name="Pati A."/>
            <person name="Chen A."/>
            <person name="Palaniappan K."/>
            <person name="Land M."/>
            <person name="Hauser L."/>
            <person name="Brambilla E.M."/>
            <person name="Rohde M."/>
            <person name="Spring S."/>
            <person name="Gronow S."/>
            <person name="Goker M."/>
            <person name="Woyke T."/>
            <person name="Bristow J."/>
            <person name="Eisen J.A."/>
            <person name="Markowitz V."/>
            <person name="Hugenholtz P."/>
            <person name="Kyrpides N.C."/>
            <person name="Klenk H.P."/>
            <person name="Detter J.C."/>
        </authorList>
    </citation>
    <scope>NUCLEOTIDE SEQUENCE [LARGE SCALE GENOMIC DNA]</scope>
    <source>
        <strain evidence="2">ATCC BAA-1237 / DSM 17374 / SPN1</strain>
    </source>
</reference>
<dbReference type="AlphaFoldDB" id="F4GHD9"/>
<keyword evidence="2" id="KW-1185">Reference proteome</keyword>
<name>F4GHD9_PARC1</name>
<organism evidence="1 2">
    <name type="scientific">Parasphaerochaeta coccoides (strain ATCC BAA-1237 / DSM 17374 / SPN1)</name>
    <name type="common">Sphaerochaeta coccoides</name>
    <dbReference type="NCBI Taxonomy" id="760011"/>
    <lineage>
        <taxon>Bacteria</taxon>
        <taxon>Pseudomonadati</taxon>
        <taxon>Spirochaetota</taxon>
        <taxon>Spirochaetia</taxon>
        <taxon>Spirochaetales</taxon>
        <taxon>Sphaerochaetaceae</taxon>
        <taxon>Parasphaerochaeta</taxon>
    </lineage>
</organism>
<protein>
    <recommendedName>
        <fullName evidence="3">Major capsid protein E</fullName>
    </recommendedName>
</protein>
<dbReference type="InterPro" id="IPR005564">
    <property type="entry name" value="Major_capsid_GpE"/>
</dbReference>
<sequence>MDLLEYLKTYFTVGTITKLIERATPVRSVVFDRVFPQRTTTPFVRVRTDEILKRTGNVAVVARGSSALALGGSSRVSTEIEPMPIRLSDFITGARLNDLRSLYGTGDERGQQLVTSFLDNMTLDLMRATHLTRNALCAQAIRGRIDYMMQTDGGGYERYQVAYGDGQTQTFTVEKSWNEPACSLMQIVEDLDRMETLIIQAGFSGEVHFLVGSKVFSSVAGKIAGLQNDVRIAAKVEKNTLIINGYELVKDAVTYVDRDASGQEVTKHEVGPAEIVAYADGVPELTYCAIDDVDGGLDALPFFSKPVKVDDPSGYKVISESKPMPLVSAKGFCWATVFDPSVAADPAVSITAETVTITEEEKTYTQAALTALTKSRILEIAAERGYEMTTTDDDSKADIIAEFLTLQAAAQG</sequence>
<proteinExistence type="predicted"/>
<dbReference type="eggNOG" id="ENOG503076K">
    <property type="taxonomic scope" value="Bacteria"/>
</dbReference>
<dbReference type="RefSeq" id="WP_013739434.1">
    <property type="nucleotide sequence ID" value="NC_015436.1"/>
</dbReference>
<dbReference type="Pfam" id="PF03864">
    <property type="entry name" value="Phage_cap_E"/>
    <property type="match status" value="1"/>
</dbReference>
<evidence type="ECO:0000313" key="2">
    <source>
        <dbReference type="Proteomes" id="UP000007939"/>
    </source>
</evidence>
<reference evidence="2" key="1">
    <citation type="submission" date="2011-04" db="EMBL/GenBank/DDBJ databases">
        <title>The complete genome of Spirochaeta coccoides DSM 17374.</title>
        <authorList>
            <person name="Lucas S."/>
            <person name="Copeland A."/>
            <person name="Lapidus A."/>
            <person name="Bruce D."/>
            <person name="Goodwin L."/>
            <person name="Pitluck S."/>
            <person name="Peters L."/>
            <person name="Kyrpides N."/>
            <person name="Mavromatis K."/>
            <person name="Pagani I."/>
            <person name="Ivanova N."/>
            <person name="Ovchinnikova G."/>
            <person name="Lu M."/>
            <person name="Detter J.C."/>
            <person name="Tapia R."/>
            <person name="Han C."/>
            <person name="Land M."/>
            <person name="Hauser L."/>
            <person name="Markowitz V."/>
            <person name="Cheng J.-F."/>
            <person name="Hugenholtz P."/>
            <person name="Woyke T."/>
            <person name="Wu D."/>
            <person name="Spring S."/>
            <person name="Schroeder M."/>
            <person name="Brambilla E."/>
            <person name="Klenk H.-P."/>
            <person name="Eisen J.A."/>
        </authorList>
    </citation>
    <scope>NUCLEOTIDE SEQUENCE [LARGE SCALE GENOMIC DNA]</scope>
    <source>
        <strain evidence="2">ATCC BAA-1237 / DSM 17374 / SPN1</strain>
    </source>
</reference>
<dbReference type="HOGENOM" id="CLU_071014_0_0_12"/>
<dbReference type="STRING" id="760011.Spico_0813"/>
<gene>
    <name evidence="1" type="ordered locus">Spico_0813</name>
</gene>
<evidence type="ECO:0008006" key="3">
    <source>
        <dbReference type="Google" id="ProtNLM"/>
    </source>
</evidence>
<dbReference type="Proteomes" id="UP000007939">
    <property type="component" value="Chromosome"/>
</dbReference>
<accession>F4GHD9</accession>
<dbReference type="OrthoDB" id="360790at2"/>
<evidence type="ECO:0000313" key="1">
    <source>
        <dbReference type="EMBL" id="AEC02038.1"/>
    </source>
</evidence>
<dbReference type="EMBL" id="CP002659">
    <property type="protein sequence ID" value="AEC02038.1"/>
    <property type="molecule type" value="Genomic_DNA"/>
</dbReference>
<dbReference type="KEGG" id="scc:Spico_0813"/>